<evidence type="ECO:0000313" key="2">
    <source>
        <dbReference type="Proteomes" id="UP000008068"/>
    </source>
</evidence>
<accession>G0NSL6</accession>
<organism evidence="2">
    <name type="scientific">Caenorhabditis brenneri</name>
    <name type="common">Nematode worm</name>
    <dbReference type="NCBI Taxonomy" id="135651"/>
    <lineage>
        <taxon>Eukaryota</taxon>
        <taxon>Metazoa</taxon>
        <taxon>Ecdysozoa</taxon>
        <taxon>Nematoda</taxon>
        <taxon>Chromadorea</taxon>
        <taxon>Rhabditida</taxon>
        <taxon>Rhabditina</taxon>
        <taxon>Rhabditomorpha</taxon>
        <taxon>Rhabditoidea</taxon>
        <taxon>Rhabditidae</taxon>
        <taxon>Peloderinae</taxon>
        <taxon>Caenorhabditis</taxon>
    </lineage>
</organism>
<reference evidence="2" key="1">
    <citation type="submission" date="2011-07" db="EMBL/GenBank/DDBJ databases">
        <authorList>
            <consortium name="Caenorhabditis brenneri Sequencing and Analysis Consortium"/>
            <person name="Wilson R.K."/>
        </authorList>
    </citation>
    <scope>NUCLEOTIDE SEQUENCE [LARGE SCALE GENOMIC DNA]</scope>
    <source>
        <strain evidence="2">PB2801</strain>
    </source>
</reference>
<keyword evidence="2" id="KW-1185">Reference proteome</keyword>
<dbReference type="InParanoid" id="G0NSL6"/>
<dbReference type="Gene3D" id="3.40.33.10">
    <property type="entry name" value="CAP"/>
    <property type="match status" value="1"/>
</dbReference>
<protein>
    <recommendedName>
        <fullName evidence="3">SCP domain-containing protein</fullName>
    </recommendedName>
</protein>
<dbReference type="HOGENOM" id="CLU_086463_1_0_1"/>
<evidence type="ECO:0000313" key="1">
    <source>
        <dbReference type="EMBL" id="EGT36860.1"/>
    </source>
</evidence>
<proteinExistence type="predicted"/>
<name>G0NSL6_CAEBE</name>
<evidence type="ECO:0008006" key="3">
    <source>
        <dbReference type="Google" id="ProtNLM"/>
    </source>
</evidence>
<dbReference type="Proteomes" id="UP000008068">
    <property type="component" value="Unassembled WGS sequence"/>
</dbReference>
<gene>
    <name evidence="1" type="ORF">CAEBREN_21292</name>
</gene>
<dbReference type="EMBL" id="GL379939">
    <property type="protein sequence ID" value="EGT36860.1"/>
    <property type="molecule type" value="Genomic_DNA"/>
</dbReference>
<dbReference type="OMA" id="THEILIF"/>
<dbReference type="AlphaFoldDB" id="G0NSL6"/>
<dbReference type="InterPro" id="IPR035940">
    <property type="entry name" value="CAP_sf"/>
</dbReference>
<sequence length="231" mass="25854">MAESFIESCGNFSRTFSISRDGYVDAHNKLRRALMKDVKISNMFELKYNPNLEDELRKMKSCEDINHGPNFRVNYKPNGKMMTFVQKLTEKLNIAYKVNFPTPAIESFHPGQSFIAWCNLNVKCNGEYVDDKNEKKSFETHEILIFGPKGTYSESDFKFGETGSDCPNGISTAPCKRNCGLCEGPEVPVKTTTPSKEMSAGNSIDADSAAPFASFVFVLTISLMANIVNDY</sequence>